<dbReference type="EMBL" id="SOZJ01000008">
    <property type="protein sequence ID" value="TGJ63035.1"/>
    <property type="molecule type" value="Genomic_DNA"/>
</dbReference>
<comment type="caution">
    <text evidence="1">The sequence shown here is derived from an EMBL/GenBank/DDBJ whole genome shotgun (WGS) entry which is preliminary data.</text>
</comment>
<name>A0A7C8PIV9_ORBOL</name>
<protein>
    <submittedName>
        <fullName evidence="1">Uncharacterized protein</fullName>
    </submittedName>
</protein>
<evidence type="ECO:0000313" key="1">
    <source>
        <dbReference type="EMBL" id="TGJ63035.1"/>
    </source>
</evidence>
<organism evidence="1 2">
    <name type="scientific">Orbilia oligospora</name>
    <name type="common">Nematode-trapping fungus</name>
    <name type="synonym">Arthrobotrys oligospora</name>
    <dbReference type="NCBI Taxonomy" id="2813651"/>
    <lineage>
        <taxon>Eukaryota</taxon>
        <taxon>Fungi</taxon>
        <taxon>Dikarya</taxon>
        <taxon>Ascomycota</taxon>
        <taxon>Pezizomycotina</taxon>
        <taxon>Orbiliomycetes</taxon>
        <taxon>Orbiliales</taxon>
        <taxon>Orbiliaceae</taxon>
        <taxon>Orbilia</taxon>
    </lineage>
</organism>
<accession>A0A7C8PIV9</accession>
<sequence length="105" mass="11613">MARNLPLPCFWLVRNISHLSSALLSTFSVPILRRNNSLGQALKLRLFPTIQLCPPPPALAAPDSKFERGKICSLFDLYSVVLRVLPKLLGSSALNLYLIISSPIK</sequence>
<gene>
    <name evidence="1" type="ORF">EYR41_010985</name>
</gene>
<dbReference type="AlphaFoldDB" id="A0A7C8PIV9"/>
<proteinExistence type="predicted"/>
<evidence type="ECO:0000313" key="2">
    <source>
        <dbReference type="Proteomes" id="UP000297595"/>
    </source>
</evidence>
<dbReference type="Proteomes" id="UP000297595">
    <property type="component" value="Unassembled WGS sequence"/>
</dbReference>
<reference evidence="1 2" key="1">
    <citation type="submission" date="2019-03" db="EMBL/GenBank/DDBJ databases">
        <title>Nematode-trapping fungi genome.</title>
        <authorList>
            <person name="Vidal-Diez De Ulzurrun G."/>
        </authorList>
    </citation>
    <scope>NUCLEOTIDE SEQUENCE [LARGE SCALE GENOMIC DNA]</scope>
    <source>
        <strain evidence="1 2">TWF154</strain>
    </source>
</reference>